<reference evidence="11" key="1">
    <citation type="submission" date="2023-08" db="EMBL/GenBank/DDBJ databases">
        <authorList>
            <person name="Audoor S."/>
            <person name="Bilcke G."/>
        </authorList>
    </citation>
    <scope>NUCLEOTIDE SEQUENCE</scope>
</reference>
<evidence type="ECO:0000256" key="2">
    <source>
        <dbReference type="ARBA" id="ARBA00022692"/>
    </source>
</evidence>
<keyword evidence="12" id="KW-1185">Reference proteome</keyword>
<dbReference type="Gene3D" id="3.30.70.1230">
    <property type="entry name" value="Nucleotide cyclase"/>
    <property type="match status" value="1"/>
</dbReference>
<evidence type="ECO:0000313" key="12">
    <source>
        <dbReference type="Proteomes" id="UP001295423"/>
    </source>
</evidence>
<organism evidence="11 12">
    <name type="scientific">Cylindrotheca closterium</name>
    <dbReference type="NCBI Taxonomy" id="2856"/>
    <lineage>
        <taxon>Eukaryota</taxon>
        <taxon>Sar</taxon>
        <taxon>Stramenopiles</taxon>
        <taxon>Ochrophyta</taxon>
        <taxon>Bacillariophyta</taxon>
        <taxon>Bacillariophyceae</taxon>
        <taxon>Bacillariophycidae</taxon>
        <taxon>Bacillariales</taxon>
        <taxon>Bacillariaceae</taxon>
        <taxon>Cylindrotheca</taxon>
    </lineage>
</organism>
<dbReference type="InterPro" id="IPR036971">
    <property type="entry name" value="PDEase_catalytic_dom_sf"/>
</dbReference>
<dbReference type="GO" id="GO:0035556">
    <property type="term" value="P:intracellular signal transduction"/>
    <property type="evidence" value="ECO:0007669"/>
    <property type="project" value="InterPro"/>
</dbReference>
<dbReference type="SUPFAM" id="SSF55073">
    <property type="entry name" value="Nucleotide cyclase"/>
    <property type="match status" value="1"/>
</dbReference>
<dbReference type="Proteomes" id="UP001295423">
    <property type="component" value="Unassembled WGS sequence"/>
</dbReference>
<dbReference type="Gene3D" id="1.10.1300.10">
    <property type="entry name" value="3'5'-cyclic nucleotide phosphodiesterase, catalytic domain"/>
    <property type="match status" value="1"/>
</dbReference>
<evidence type="ECO:0000256" key="3">
    <source>
        <dbReference type="ARBA" id="ARBA00022741"/>
    </source>
</evidence>
<keyword evidence="6" id="KW-0456">Lyase</keyword>
<evidence type="ECO:0000256" key="4">
    <source>
        <dbReference type="ARBA" id="ARBA00022989"/>
    </source>
</evidence>
<dbReference type="InterPro" id="IPR003607">
    <property type="entry name" value="HD/PDEase_dom"/>
</dbReference>
<evidence type="ECO:0000259" key="9">
    <source>
        <dbReference type="PROSITE" id="PS50125"/>
    </source>
</evidence>
<comment type="subcellular location">
    <subcellularLocation>
        <location evidence="1">Membrane</location>
    </subcellularLocation>
</comment>
<proteinExistence type="predicted"/>
<feature type="compositionally biased region" description="Polar residues" evidence="7">
    <location>
        <begin position="7"/>
        <end position="33"/>
    </location>
</feature>
<dbReference type="Pfam" id="PF00211">
    <property type="entry name" value="Guanylate_cyc"/>
    <property type="match status" value="1"/>
</dbReference>
<dbReference type="GO" id="GO:0004016">
    <property type="term" value="F:adenylate cyclase activity"/>
    <property type="evidence" value="ECO:0007669"/>
    <property type="project" value="TreeGrafter"/>
</dbReference>
<evidence type="ECO:0008006" key="13">
    <source>
        <dbReference type="Google" id="ProtNLM"/>
    </source>
</evidence>
<evidence type="ECO:0000256" key="1">
    <source>
        <dbReference type="ARBA" id="ARBA00004370"/>
    </source>
</evidence>
<protein>
    <recommendedName>
        <fullName evidence="13">Phosphodiesterase</fullName>
    </recommendedName>
</protein>
<evidence type="ECO:0000259" key="10">
    <source>
        <dbReference type="PROSITE" id="PS51845"/>
    </source>
</evidence>
<feature type="transmembrane region" description="Helical" evidence="8">
    <location>
        <begin position="64"/>
        <end position="85"/>
    </location>
</feature>
<sequence length="1167" mass="131576">MKDQNTLEESSTSGQTHGNISVASGSGFNSSTADDYGDRKKTDSSIHDHDVAMREQQAVNRSKLFVAFFLFLAACATATATYLFVEQQERKDFEDQFHSSATEFLVVTGQKTDQLFSALDSFSISVSSEAKSTNQTWPFVTISDFSAKAHSLQKLIGMPEALYHQLLLFLPVVNEADLAQWAVHTMEDAPVYYQDVIDTEGYNSTVDELMAKTTPMIYYYDAENNHDFTISKDTALPIWQNYPFEIEPNSQRSFTNLDLMTIKQFSELFHLTNATLNATIGFSESRIEEGGESRPLVSSQIMQPIFKTVDTAAKDREMVAVAWLSLEWTTYFEDLFNEETDSITVVLRNSCPRWNVYNEQSVSEEEVNVVSYDINGPDATFLGEYDAHDPQFDSLEVASTLVDLDVDSSKIVSGECIPKLSLHVYPTEKFEEAFYTSKRFLYAGVVIAIFAFTSLVFLLYDYFVGQRQRKVMDRIKMQDQIVANVFPTAIRNRLYDGIGKENDSDFLDIDGETDRTSQGAPMADLFPDVTIIFADIVGFTAWASAREPPQVFTLLEMIYAAFDRVAYRHNVFKVETVGDSYVAATGLPEPMKEHAVAACKFARDCLKKMKEITLKLDVTLGPDTSGLRLRVGIHSGQVTAGVLRGERSRFQLFGDSMNTAARMESTGRASCIQISQTTADLLKEGGFDNMTIPRGRKTLVKGKGEMQTYWLRSTDSKRLRTKSNTQLIDSTISEEETVEDSFSSSEDIKDKGDDLLDMNGIENMNKIERLVEWNVEVLSPLLQQIVATRGGSRKSIKPLQVVESNIRSGRTILEEFVPIIHLKRPDSDLNDSRHGYNSIDIGSDIKSELRRFLSNIAELYTDSNPFHNFEHASHVTASVKKLLKRIVNVDSGNGLTQQNGNSGVNMVDLAGHSYGITSDPLTQFAVVFSAIIHDLDHPGVPNAQLVKEGAPNAELYKNKSVAEQNSVDIAWTILMKDEYQSLRSCIYQTEEELRRFRQLVVNTVMATDIVDKELQALRKQRWETAFSDKVQEPASSSSEESESEESQDRKATIVIEHLIQASDVAHTMQHWYIYKSWNEKFFCECYKAYKSGRADVDPSINWYKGEIGFFDFYVIPLAKKLDNCGVFGVSSHEYLNYAMANRAEWVREGEELVKEFIENYNSSKGKE</sequence>
<dbReference type="GO" id="GO:0004383">
    <property type="term" value="F:guanylate cyclase activity"/>
    <property type="evidence" value="ECO:0007669"/>
    <property type="project" value="TreeGrafter"/>
</dbReference>
<gene>
    <name evidence="11" type="ORF">CYCCA115_LOCUS4449</name>
</gene>
<dbReference type="GO" id="GO:0000166">
    <property type="term" value="F:nucleotide binding"/>
    <property type="evidence" value="ECO:0007669"/>
    <property type="project" value="UniProtKB-KW"/>
</dbReference>
<dbReference type="SUPFAM" id="SSF109604">
    <property type="entry name" value="HD-domain/PDEase-like"/>
    <property type="match status" value="1"/>
</dbReference>
<name>A0AAD2CIF6_9STRA</name>
<comment type="caution">
    <text evidence="11">The sequence shown here is derived from an EMBL/GenBank/DDBJ whole genome shotgun (WGS) entry which is preliminary data.</text>
</comment>
<evidence type="ECO:0000313" key="11">
    <source>
        <dbReference type="EMBL" id="CAJ1935111.1"/>
    </source>
</evidence>
<feature type="region of interest" description="Disordered" evidence="7">
    <location>
        <begin position="1028"/>
        <end position="1048"/>
    </location>
</feature>
<keyword evidence="4 8" id="KW-1133">Transmembrane helix</keyword>
<dbReference type="GO" id="GO:0007168">
    <property type="term" value="P:receptor guanylyl cyclase signaling pathway"/>
    <property type="evidence" value="ECO:0007669"/>
    <property type="project" value="TreeGrafter"/>
</dbReference>
<evidence type="ECO:0000256" key="5">
    <source>
        <dbReference type="ARBA" id="ARBA00023136"/>
    </source>
</evidence>
<evidence type="ECO:0000256" key="8">
    <source>
        <dbReference type="SAM" id="Phobius"/>
    </source>
</evidence>
<feature type="domain" description="PDEase" evidence="10">
    <location>
        <begin position="774"/>
        <end position="1009"/>
    </location>
</feature>
<dbReference type="InterPro" id="IPR002073">
    <property type="entry name" value="PDEase_catalytic_dom"/>
</dbReference>
<dbReference type="PROSITE" id="PS50125">
    <property type="entry name" value="GUANYLATE_CYCLASE_2"/>
    <property type="match status" value="1"/>
</dbReference>
<dbReference type="EMBL" id="CAKOGP040000446">
    <property type="protein sequence ID" value="CAJ1935111.1"/>
    <property type="molecule type" value="Genomic_DNA"/>
</dbReference>
<feature type="region of interest" description="Disordered" evidence="7">
    <location>
        <begin position="1"/>
        <end position="44"/>
    </location>
</feature>
<dbReference type="GO" id="GO:0005886">
    <property type="term" value="C:plasma membrane"/>
    <property type="evidence" value="ECO:0007669"/>
    <property type="project" value="TreeGrafter"/>
</dbReference>
<dbReference type="Pfam" id="PF00233">
    <property type="entry name" value="PDEase_I"/>
    <property type="match status" value="1"/>
</dbReference>
<keyword evidence="3" id="KW-0547">Nucleotide-binding</keyword>
<evidence type="ECO:0000256" key="7">
    <source>
        <dbReference type="SAM" id="MobiDB-lite"/>
    </source>
</evidence>
<dbReference type="AlphaFoldDB" id="A0AAD2CIF6"/>
<dbReference type="GO" id="GO:0001653">
    <property type="term" value="F:peptide receptor activity"/>
    <property type="evidence" value="ECO:0007669"/>
    <property type="project" value="TreeGrafter"/>
</dbReference>
<dbReference type="InterPro" id="IPR001054">
    <property type="entry name" value="A/G_cyclase"/>
</dbReference>
<dbReference type="GO" id="GO:0004114">
    <property type="term" value="F:3',5'-cyclic-nucleotide phosphodiesterase activity"/>
    <property type="evidence" value="ECO:0007669"/>
    <property type="project" value="InterPro"/>
</dbReference>
<dbReference type="PROSITE" id="PS51845">
    <property type="entry name" value="PDEASE_I_2"/>
    <property type="match status" value="1"/>
</dbReference>
<keyword evidence="2 8" id="KW-0812">Transmembrane</keyword>
<dbReference type="PANTHER" id="PTHR11920">
    <property type="entry name" value="GUANYLYL CYCLASE"/>
    <property type="match status" value="1"/>
</dbReference>
<dbReference type="CDD" id="cd07302">
    <property type="entry name" value="CHD"/>
    <property type="match status" value="1"/>
</dbReference>
<keyword evidence="5 8" id="KW-0472">Membrane</keyword>
<dbReference type="SMART" id="SM00044">
    <property type="entry name" value="CYCc"/>
    <property type="match status" value="1"/>
</dbReference>
<dbReference type="SMART" id="SM00471">
    <property type="entry name" value="HDc"/>
    <property type="match status" value="1"/>
</dbReference>
<dbReference type="InterPro" id="IPR050401">
    <property type="entry name" value="Cyclic_nucleotide_synthase"/>
</dbReference>
<feature type="domain" description="Guanylate cyclase" evidence="9">
    <location>
        <begin position="530"/>
        <end position="664"/>
    </location>
</feature>
<dbReference type="InterPro" id="IPR029787">
    <property type="entry name" value="Nucleotide_cyclase"/>
</dbReference>
<evidence type="ECO:0000256" key="6">
    <source>
        <dbReference type="ARBA" id="ARBA00023239"/>
    </source>
</evidence>
<accession>A0AAD2CIF6</accession>
<feature type="transmembrane region" description="Helical" evidence="8">
    <location>
        <begin position="440"/>
        <end position="464"/>
    </location>
</feature>
<dbReference type="PANTHER" id="PTHR11920:SF335">
    <property type="entry name" value="GUANYLATE CYCLASE"/>
    <property type="match status" value="1"/>
</dbReference>